<dbReference type="PANTHER" id="PTHR43479:SF11">
    <property type="entry name" value="ACREF_ENVCD OPERON REPRESSOR-RELATED"/>
    <property type="match status" value="1"/>
</dbReference>
<comment type="caution">
    <text evidence="4">The sequence shown here is derived from an EMBL/GenBank/DDBJ whole genome shotgun (WGS) entry which is preliminary data.</text>
</comment>
<proteinExistence type="predicted"/>
<evidence type="ECO:0000259" key="3">
    <source>
        <dbReference type="PROSITE" id="PS50977"/>
    </source>
</evidence>
<sequence>MTRISKEPEIRKNEILDVAEELFAKKGFDNTPVSKIVNKVGVAKGTFYYYFDSKEDIIVAILERRFNYIKKKINTVINDKTYTPIKKLEMLLMELIFPHKEGNNHINNIKIDENEKIHQKRDVLFFEIFEPYIEMVIKEGVERGSFNTNNIEETSKILFLGIDRYIHIFYNTLNDKKILDKRIKAITEVIERVLGIEGNLNLR</sequence>
<protein>
    <submittedName>
        <fullName evidence="4">TetR family transcriptional regulator</fullName>
    </submittedName>
</protein>
<dbReference type="AlphaFoldDB" id="A0A4V3GYA4"/>
<feature type="domain" description="HTH tetR-type" evidence="3">
    <location>
        <begin position="9"/>
        <end position="69"/>
    </location>
</feature>
<dbReference type="SUPFAM" id="SSF46689">
    <property type="entry name" value="Homeodomain-like"/>
    <property type="match status" value="1"/>
</dbReference>
<gene>
    <name evidence="4" type="ORF">C7959_11215</name>
</gene>
<evidence type="ECO:0000256" key="1">
    <source>
        <dbReference type="ARBA" id="ARBA00023125"/>
    </source>
</evidence>
<dbReference type="InterPro" id="IPR050624">
    <property type="entry name" value="HTH-type_Tx_Regulator"/>
</dbReference>
<reference evidence="4 5" key="1">
    <citation type="submission" date="2019-03" db="EMBL/GenBank/DDBJ databases">
        <title>Subsurface microbial communities from deep shales in Ohio and West Virginia, USA.</title>
        <authorList>
            <person name="Wrighton K."/>
        </authorList>
    </citation>
    <scope>NUCLEOTIDE SEQUENCE [LARGE SCALE GENOMIC DNA]</scope>
    <source>
        <strain evidence="4 5">MSL 6dP</strain>
    </source>
</reference>
<feature type="DNA-binding region" description="H-T-H motif" evidence="2">
    <location>
        <begin position="32"/>
        <end position="51"/>
    </location>
</feature>
<dbReference type="Proteomes" id="UP000295832">
    <property type="component" value="Unassembled WGS sequence"/>
</dbReference>
<dbReference type="STRING" id="926561.GCA_000379025_00131"/>
<dbReference type="EMBL" id="SOEG01000012">
    <property type="protein sequence ID" value="TDX51515.1"/>
    <property type="molecule type" value="Genomic_DNA"/>
</dbReference>
<dbReference type="GO" id="GO:0003677">
    <property type="term" value="F:DNA binding"/>
    <property type="evidence" value="ECO:0007669"/>
    <property type="project" value="UniProtKB-UniRule"/>
</dbReference>
<dbReference type="InterPro" id="IPR001647">
    <property type="entry name" value="HTH_TetR"/>
</dbReference>
<dbReference type="Pfam" id="PF00440">
    <property type="entry name" value="TetR_N"/>
    <property type="match status" value="1"/>
</dbReference>
<dbReference type="PROSITE" id="PS50977">
    <property type="entry name" value="HTH_TETR_2"/>
    <property type="match status" value="1"/>
</dbReference>
<accession>A0A4V3GYA4</accession>
<keyword evidence="5" id="KW-1185">Reference proteome</keyword>
<dbReference type="PRINTS" id="PR00455">
    <property type="entry name" value="HTHTETR"/>
</dbReference>
<dbReference type="RefSeq" id="WP_134116580.1">
    <property type="nucleotide sequence ID" value="NZ_SOEG01000012.1"/>
</dbReference>
<keyword evidence="1 2" id="KW-0238">DNA-binding</keyword>
<dbReference type="Gene3D" id="1.10.357.10">
    <property type="entry name" value="Tetracycline Repressor, domain 2"/>
    <property type="match status" value="1"/>
</dbReference>
<organism evidence="4 5">
    <name type="scientific">Orenia marismortui</name>
    <dbReference type="NCBI Taxonomy" id="46469"/>
    <lineage>
        <taxon>Bacteria</taxon>
        <taxon>Bacillati</taxon>
        <taxon>Bacillota</taxon>
        <taxon>Clostridia</taxon>
        <taxon>Halanaerobiales</taxon>
        <taxon>Halobacteroidaceae</taxon>
        <taxon>Orenia</taxon>
    </lineage>
</organism>
<dbReference type="PANTHER" id="PTHR43479">
    <property type="entry name" value="ACREF/ENVCD OPERON REPRESSOR-RELATED"/>
    <property type="match status" value="1"/>
</dbReference>
<evidence type="ECO:0000313" key="4">
    <source>
        <dbReference type="EMBL" id="TDX51515.1"/>
    </source>
</evidence>
<evidence type="ECO:0000313" key="5">
    <source>
        <dbReference type="Proteomes" id="UP000295832"/>
    </source>
</evidence>
<evidence type="ECO:0000256" key="2">
    <source>
        <dbReference type="PROSITE-ProRule" id="PRU00335"/>
    </source>
</evidence>
<name>A0A4V3GYA4_9FIRM</name>
<dbReference type="InterPro" id="IPR009057">
    <property type="entry name" value="Homeodomain-like_sf"/>
</dbReference>